<keyword evidence="2" id="KW-0812">Transmembrane</keyword>
<evidence type="ECO:0000256" key="1">
    <source>
        <dbReference type="ARBA" id="ARBA00004167"/>
    </source>
</evidence>
<dbReference type="GO" id="GO:0009306">
    <property type="term" value="P:protein secretion"/>
    <property type="evidence" value="ECO:0007669"/>
    <property type="project" value="InterPro"/>
</dbReference>
<dbReference type="GO" id="GO:0005886">
    <property type="term" value="C:plasma membrane"/>
    <property type="evidence" value="ECO:0007669"/>
    <property type="project" value="InterPro"/>
</dbReference>
<dbReference type="PANTHER" id="PTHR36985">
    <property type="entry name" value="TRANSLOCATION AND ASSEMBLY MODULE SUBUNIT TAMB"/>
    <property type="match status" value="1"/>
</dbReference>
<keyword evidence="4" id="KW-0472">Membrane</keyword>
<proteinExistence type="predicted"/>
<evidence type="ECO:0000256" key="3">
    <source>
        <dbReference type="ARBA" id="ARBA00022989"/>
    </source>
</evidence>
<reference evidence="6" key="1">
    <citation type="submission" date="2022-07" db="EMBL/GenBank/DDBJ databases">
        <authorList>
            <person name="Criscuolo A."/>
        </authorList>
    </citation>
    <scope>NUCLEOTIDE SEQUENCE</scope>
    <source>
        <strain evidence="6">CIP111854</strain>
    </source>
</reference>
<sequence>MLFSARLKKGLSGIAAIAVVVFCIIATAPGHQLLVYLANKTVSGLELKLAEGRLLSGTQIDMTYKNEQVSISAQQLRVSLEWFSCATLCIDVSGESIQVKAGTLAEESQQPVQESKRINAPVHLGIRNLSVRHFEADFNGQHVSFSQLHSQLQWQDEQLLINKFTLDSVHVTLPDEQTEQTKALPEKIPALVFKAPFIPMNVTAQKLRIQHFELRQASQTTKLDNIAIEASLDTEQLQWQTLNADMQDFKLRSQGAVFWSESLQLNSSTVLKRGDDQLLLDTNGSLSKLAIKLNSMGQYPSDVEGNINLAQDNWPFDVQLLVHDWQFSGLLPAPFERLKLEQGKFDIEGDFNDYVAKLSINGNSSPESPFSSSAKLHGSLAEVTIDDAQLQWREAVAAFSTQFSWQQGINGEVIAEVTQIPLTLFLPQYPDTKLNTQLAMSFAINDGQWQTDIKTLELDGVLLNKPLTAATKLQLNQDFQGNLEQFSFAYGQSKVTLSGLLGQQLQLSGNVNLAHSADLLLPADIEMSSDIVVSGNHKTPSIELHADLQHVRYQQVQLIDAQLDFFLDGASRWETDAKLQASRIEVEQQAIQNATVSVQGDLLQHTLEIKTQGDALVDVKLRGSLQNEQWQAVLTDAKVDYQQYLFELLEPAQIYLSQQEAKFDKQCWVLLNSEACFSGQQNIITGHGHGDVKISQLLLSDINPWLGDITKLDGSAFGGVSFDWQSGKLTKADGKLQFQHTQVITTEGDVMHTLPIETLNTQLVSSEELATLDWQIESSLLGRLQGEMQLPLIGKAKPKAIVEIVHMSLSPLSPVLSKSLHQPFNLAGDISGKVNLTGDLRSPHVAGQVNIKEIALASPVSPITLMSSSVDITFDAKQANIHGNMQAEQGGTLSLDGQLSWANKLAGKIKAQGDNFLIAPEANVEVSISPDILFEYSENKASVTGKLFIPFGRIEVKEIPVGVVQVSEDQIIVDAQSKRLSRSPIDYKVDIDVQVGDDFRVKALGLDSYIAGRIDVVKMPASPLLASGELSLNEGRYRAFGQDLLIKTGLIGFNGALDKPYLNVRAIRNPEVTANDVEAGIELSGSISKPSFSVYSQPAMDQSQALAYLLNGEPLGEGESSNNTILTQLLLSQGLNRSEGLVAKTGEKLGFSDVSLGARGSGDSTKVEVSGYLTPSVQVSYRVGVFDSLSEVAVRYRVFSKLYIEATSGLYDSVDLLYKFDWDN</sequence>
<dbReference type="InterPro" id="IPR007452">
    <property type="entry name" value="TamB_C"/>
</dbReference>
<dbReference type="RefSeq" id="WP_261626957.1">
    <property type="nucleotide sequence ID" value="NZ_CAMAPC010000019.1"/>
</dbReference>
<dbReference type="Pfam" id="PF04357">
    <property type="entry name" value="TamB"/>
    <property type="match status" value="1"/>
</dbReference>
<protein>
    <submittedName>
        <fullName evidence="6">Translocation and assembly module subunit TamB</fullName>
    </submittedName>
</protein>
<evidence type="ECO:0000256" key="4">
    <source>
        <dbReference type="ARBA" id="ARBA00023136"/>
    </source>
</evidence>
<dbReference type="GO" id="GO:0097347">
    <property type="term" value="C:TAM protein secretion complex"/>
    <property type="evidence" value="ECO:0007669"/>
    <property type="project" value="TreeGrafter"/>
</dbReference>
<name>A0A9W4R345_9GAMM</name>
<comment type="caution">
    <text evidence="6">The sequence shown here is derived from an EMBL/GenBank/DDBJ whole genome shotgun (WGS) entry which is preliminary data.</text>
</comment>
<evidence type="ECO:0000256" key="2">
    <source>
        <dbReference type="ARBA" id="ARBA00022692"/>
    </source>
</evidence>
<evidence type="ECO:0000313" key="6">
    <source>
        <dbReference type="EMBL" id="CAH9064949.1"/>
    </source>
</evidence>
<dbReference type="EMBL" id="CAMAPC010000019">
    <property type="protein sequence ID" value="CAH9064949.1"/>
    <property type="molecule type" value="Genomic_DNA"/>
</dbReference>
<evidence type="ECO:0000259" key="5">
    <source>
        <dbReference type="Pfam" id="PF04357"/>
    </source>
</evidence>
<organism evidence="6 7">
    <name type="scientific">Pseudoalteromonas holothuriae</name>
    <dbReference type="NCBI Taxonomy" id="2963714"/>
    <lineage>
        <taxon>Bacteria</taxon>
        <taxon>Pseudomonadati</taxon>
        <taxon>Pseudomonadota</taxon>
        <taxon>Gammaproteobacteria</taxon>
        <taxon>Alteromonadales</taxon>
        <taxon>Pseudoalteromonadaceae</taxon>
        <taxon>Pseudoalteromonas</taxon>
    </lineage>
</organism>
<feature type="domain" description="Translocation and assembly module TamB C-terminal" evidence="5">
    <location>
        <begin position="885"/>
        <end position="1222"/>
    </location>
</feature>
<keyword evidence="3" id="KW-1133">Transmembrane helix</keyword>
<accession>A0A9W4R345</accession>
<evidence type="ECO:0000313" key="7">
    <source>
        <dbReference type="Proteomes" id="UP001152467"/>
    </source>
</evidence>
<dbReference type="PANTHER" id="PTHR36985:SF1">
    <property type="entry name" value="TRANSLOCATION AND ASSEMBLY MODULE SUBUNIT TAMB"/>
    <property type="match status" value="1"/>
</dbReference>
<dbReference type="Proteomes" id="UP001152467">
    <property type="component" value="Unassembled WGS sequence"/>
</dbReference>
<keyword evidence="7" id="KW-1185">Reference proteome</keyword>
<gene>
    <name evidence="6" type="primary">tamB</name>
    <name evidence="6" type="ORF">PSECIP111854_03575</name>
</gene>
<comment type="subcellular location">
    <subcellularLocation>
        <location evidence="1">Membrane</location>
        <topology evidence="1">Single-pass membrane protein</topology>
    </subcellularLocation>
</comment>
<dbReference type="AlphaFoldDB" id="A0A9W4R345"/>